<sequence>MAPRPREPLSPAWSSTHSESRSRQTPGSGGGGRSLEGKQGPEAGHPAGVGAAPLRPGRRSAPALPDSLGEKTGFFPAPICYQSRESHSETPSGPGLDMNSGCRSWA</sequence>
<reference evidence="2 3" key="1">
    <citation type="submission" date="2022-11" db="EMBL/GenBank/DDBJ databases">
        <title>Whole genome sequence of Eschrichtius robustus ER-17-0199.</title>
        <authorList>
            <person name="Bruniche-Olsen A."/>
            <person name="Black A.N."/>
            <person name="Fields C.J."/>
            <person name="Walden K."/>
            <person name="Dewoody J.A."/>
        </authorList>
    </citation>
    <scope>NUCLEOTIDE SEQUENCE [LARGE SCALE GENOMIC DNA]</scope>
    <source>
        <strain evidence="2">ER-17-0199</strain>
        <tissue evidence="2">Blubber</tissue>
    </source>
</reference>
<feature type="region of interest" description="Disordered" evidence="1">
    <location>
        <begin position="1"/>
        <end position="106"/>
    </location>
</feature>
<organism evidence="2 3">
    <name type="scientific">Eschrichtius robustus</name>
    <name type="common">California gray whale</name>
    <name type="synonym">Eschrichtius gibbosus</name>
    <dbReference type="NCBI Taxonomy" id="9764"/>
    <lineage>
        <taxon>Eukaryota</taxon>
        <taxon>Metazoa</taxon>
        <taxon>Chordata</taxon>
        <taxon>Craniata</taxon>
        <taxon>Vertebrata</taxon>
        <taxon>Euteleostomi</taxon>
        <taxon>Mammalia</taxon>
        <taxon>Eutheria</taxon>
        <taxon>Laurasiatheria</taxon>
        <taxon>Artiodactyla</taxon>
        <taxon>Whippomorpha</taxon>
        <taxon>Cetacea</taxon>
        <taxon>Mysticeti</taxon>
        <taxon>Eschrichtiidae</taxon>
        <taxon>Eschrichtius</taxon>
    </lineage>
</organism>
<proteinExistence type="predicted"/>
<dbReference type="Proteomes" id="UP001159641">
    <property type="component" value="Unassembled WGS sequence"/>
</dbReference>
<name>A0AB34HD64_ESCRO</name>
<evidence type="ECO:0000256" key="1">
    <source>
        <dbReference type="SAM" id="MobiDB-lite"/>
    </source>
</evidence>
<comment type="caution">
    <text evidence="2">The sequence shown here is derived from an EMBL/GenBank/DDBJ whole genome shotgun (WGS) entry which is preliminary data.</text>
</comment>
<keyword evidence="3" id="KW-1185">Reference proteome</keyword>
<gene>
    <name evidence="2" type="ORF">J1605_021976</name>
</gene>
<evidence type="ECO:0000313" key="2">
    <source>
        <dbReference type="EMBL" id="KAJ8789449.1"/>
    </source>
</evidence>
<protein>
    <submittedName>
        <fullName evidence="2">Uncharacterized protein</fullName>
    </submittedName>
</protein>
<dbReference type="EMBL" id="JAIQCJ010001425">
    <property type="protein sequence ID" value="KAJ8789449.1"/>
    <property type="molecule type" value="Genomic_DNA"/>
</dbReference>
<evidence type="ECO:0000313" key="3">
    <source>
        <dbReference type="Proteomes" id="UP001159641"/>
    </source>
</evidence>
<dbReference type="AlphaFoldDB" id="A0AB34HD64"/>
<accession>A0AB34HD64</accession>